<evidence type="ECO:0000259" key="5">
    <source>
        <dbReference type="PROSITE" id="PS50835"/>
    </source>
</evidence>
<keyword evidence="3" id="KW-0812">Transmembrane</keyword>
<reference evidence="7" key="1">
    <citation type="submission" date="2025-08" db="UniProtKB">
        <authorList>
            <consortium name="RefSeq"/>
        </authorList>
    </citation>
    <scope>IDENTIFICATION</scope>
</reference>
<feature type="domain" description="Ig-like" evidence="5">
    <location>
        <begin position="122"/>
        <end position="213"/>
    </location>
</feature>
<dbReference type="PROSITE" id="PS50835">
    <property type="entry name" value="IG_LIKE"/>
    <property type="match status" value="4"/>
</dbReference>
<name>A0A6P8F9T8_CLUHA</name>
<dbReference type="InterPro" id="IPR050380">
    <property type="entry name" value="Immune_Resp_Modulators"/>
</dbReference>
<dbReference type="InterPro" id="IPR003599">
    <property type="entry name" value="Ig_sub"/>
</dbReference>
<gene>
    <name evidence="7" type="primary">si:ch211-180a12.2</name>
</gene>
<dbReference type="SMART" id="SM00409">
    <property type="entry name" value="IG"/>
    <property type="match status" value="3"/>
</dbReference>
<keyword evidence="6" id="KW-1185">Reference proteome</keyword>
<dbReference type="Pfam" id="PF07654">
    <property type="entry name" value="C1-set"/>
    <property type="match status" value="2"/>
</dbReference>
<feature type="compositionally biased region" description="Polar residues" evidence="2">
    <location>
        <begin position="840"/>
        <end position="853"/>
    </location>
</feature>
<dbReference type="AlphaFoldDB" id="A0A6P8F9T8"/>
<evidence type="ECO:0000256" key="2">
    <source>
        <dbReference type="SAM" id="MobiDB-lite"/>
    </source>
</evidence>
<dbReference type="GeneID" id="105909095"/>
<dbReference type="OrthoDB" id="10043043at2759"/>
<organism evidence="6 7">
    <name type="scientific">Clupea harengus</name>
    <name type="common">Atlantic herring</name>
    <dbReference type="NCBI Taxonomy" id="7950"/>
    <lineage>
        <taxon>Eukaryota</taxon>
        <taxon>Metazoa</taxon>
        <taxon>Chordata</taxon>
        <taxon>Craniata</taxon>
        <taxon>Vertebrata</taxon>
        <taxon>Euteleostomi</taxon>
        <taxon>Actinopterygii</taxon>
        <taxon>Neopterygii</taxon>
        <taxon>Teleostei</taxon>
        <taxon>Clupei</taxon>
        <taxon>Clupeiformes</taxon>
        <taxon>Clupeoidei</taxon>
        <taxon>Clupeidae</taxon>
        <taxon>Clupea</taxon>
    </lineage>
</organism>
<keyword evidence="4" id="KW-0732">Signal</keyword>
<feature type="domain" description="Ig-like" evidence="5">
    <location>
        <begin position="28"/>
        <end position="112"/>
    </location>
</feature>
<feature type="chain" id="PRO_5035312501" evidence="4">
    <location>
        <begin position="21"/>
        <end position="970"/>
    </location>
</feature>
<keyword evidence="3" id="KW-0472">Membrane</keyword>
<feature type="region of interest" description="Disordered" evidence="2">
    <location>
        <begin position="682"/>
        <end position="710"/>
    </location>
</feature>
<dbReference type="Proteomes" id="UP000515152">
    <property type="component" value="Chromosome 1"/>
</dbReference>
<sequence length="970" mass="105851">MKFKVLSYYCLLGCIILVVSEEVLTGPSSSVDLPCSKTWPEGIESDLLKVTWLHNHSVVASNVGNHTEPGYSLNASLILNGSFPLTVRNASFGQQGVYECYVRYNDTQVHFSNVTLLIMVPPSLSVLSSVLVLGRESILQCEATGFNPPQISFLWTHRGQEVTSSTATTTVTPTPGGLYRAVSGLPVTLTPPVNPNVTFGCEVTHVALKRRLVREFKPRPVYLPEVSVSTVPTSKRASPLTLSCDITGFSPQNVSVLWIQNGSALPVPPPTQLNLDSTYRTRRFYTLTEEQRNQGGEVHCVVNQPHITEPVSGSVNLTAADPQVQEQILTKSAKASVAMMIISLTLVFLMCFGFSWRRRDEKVKSLNVSGIILPPRVVVGQKGRITVSIEGRRADRVQAAWFLNDLPIVDTTCTGPHHSGRASRVSVSSHPYSAHHLGRVSVSSPPYSGRMSRISVTSMSEKGPLLPLTAPGYYKLHTQQPLHSSSADKQLLSSVTFIPNLTLHKGAVFKCQVSYKGKDKVVEEKVSDKFTVLATPEVSEIKLSDSSGDADTTMLTVQASRFHPDVITFRWFCEGGELSPVALAPALAAPRPDGEGFFSAMSQCRLPRAELERGGTKVWVTVHHIALKQPITRKTTGFIKKPSVSEITSASHNAALTFSCEVTGFYPPDVSVTWLQLRTVERRKDAERGSEEDEDDDDDDEERVEITEGTQLWGPLLTDPATFRATAVLEEPGSGVKGVEPAEGVMCRVDHCSLQAPVERVWRRAHIVPPSIPPSLSVRWTGDGVGVFSLLLRGGSADTTLLWAAGGATMSLLSSEESKATGAEGHREMTSTCAVLRLSGQPSQGSGTNVHSHTNGHTHKPKPAMLECEAEVAFIDEEEEDDGVRRTQRAPAEKRSDGQREKKEESTDEKSEQTETEMGLDPAYINRVRLGEGEGGGEREPLRVSVEITHPALSTPVYRIWTEAKTDARL</sequence>
<evidence type="ECO:0000256" key="3">
    <source>
        <dbReference type="SAM" id="Phobius"/>
    </source>
</evidence>
<dbReference type="PANTHER" id="PTHR23411">
    <property type="entry name" value="TAPASIN"/>
    <property type="match status" value="1"/>
</dbReference>
<feature type="region of interest" description="Disordered" evidence="2">
    <location>
        <begin position="839"/>
        <end position="862"/>
    </location>
</feature>
<keyword evidence="1" id="KW-0393">Immunoglobulin domain</keyword>
<accession>A0A6P8F9T8</accession>
<feature type="region of interest" description="Disordered" evidence="2">
    <location>
        <begin position="876"/>
        <end position="925"/>
    </location>
</feature>
<feature type="compositionally biased region" description="Basic and acidic residues" evidence="2">
    <location>
        <begin position="891"/>
        <end position="913"/>
    </location>
</feature>
<evidence type="ECO:0000256" key="4">
    <source>
        <dbReference type="SAM" id="SignalP"/>
    </source>
</evidence>
<dbReference type="KEGG" id="char:105909095"/>
<dbReference type="InterPro" id="IPR003597">
    <property type="entry name" value="Ig_C1-set"/>
</dbReference>
<dbReference type="RefSeq" id="XP_031420701.2">
    <property type="nucleotide sequence ID" value="XM_031564841.2"/>
</dbReference>
<feature type="domain" description="Ig-like" evidence="5">
    <location>
        <begin position="224"/>
        <end position="318"/>
    </location>
</feature>
<evidence type="ECO:0000256" key="1">
    <source>
        <dbReference type="ARBA" id="ARBA00023319"/>
    </source>
</evidence>
<feature type="transmembrane region" description="Helical" evidence="3">
    <location>
        <begin position="337"/>
        <end position="356"/>
    </location>
</feature>
<dbReference type="InterPro" id="IPR007110">
    <property type="entry name" value="Ig-like_dom"/>
</dbReference>
<protein>
    <submittedName>
        <fullName evidence="7">Uncharacterized protein si:ch211-180a12.2 isoform X1</fullName>
    </submittedName>
</protein>
<evidence type="ECO:0000313" key="7">
    <source>
        <dbReference type="RefSeq" id="XP_031420701.2"/>
    </source>
</evidence>
<proteinExistence type="predicted"/>
<dbReference type="SMART" id="SM00407">
    <property type="entry name" value="IGc1"/>
    <property type="match status" value="3"/>
</dbReference>
<feature type="domain" description="Ig-like" evidence="5">
    <location>
        <begin position="642"/>
        <end position="676"/>
    </location>
</feature>
<evidence type="ECO:0000313" key="6">
    <source>
        <dbReference type="Proteomes" id="UP000515152"/>
    </source>
</evidence>
<feature type="signal peptide" evidence="4">
    <location>
        <begin position="1"/>
        <end position="20"/>
    </location>
</feature>
<feature type="compositionally biased region" description="Acidic residues" evidence="2">
    <location>
        <begin position="690"/>
        <end position="703"/>
    </location>
</feature>
<dbReference type="CDD" id="cd00098">
    <property type="entry name" value="IgC1"/>
    <property type="match status" value="1"/>
</dbReference>
<keyword evidence="3" id="KW-1133">Transmembrane helix</keyword>